<keyword evidence="5 6" id="KW-0067">ATP-binding</keyword>
<dbReference type="Gene3D" id="3.30.200.20">
    <property type="entry name" value="Phosphorylase Kinase, domain 1"/>
    <property type="match status" value="1"/>
</dbReference>
<evidence type="ECO:0000313" key="12">
    <source>
        <dbReference type="WBParaSite" id="ACRNAN_scaffold2322.g24195.t1"/>
    </source>
</evidence>
<evidence type="ECO:0000256" key="3">
    <source>
        <dbReference type="ARBA" id="ARBA00022741"/>
    </source>
</evidence>
<name>A0A914DDE6_9BILA</name>
<dbReference type="SUPFAM" id="SSF56112">
    <property type="entry name" value="Protein kinase-like (PK-like)"/>
    <property type="match status" value="1"/>
</dbReference>
<feature type="binding site" evidence="6">
    <location>
        <position position="121"/>
    </location>
    <ligand>
        <name>ATP</name>
        <dbReference type="ChEBI" id="CHEBI:30616"/>
    </ligand>
</feature>
<feature type="compositionally biased region" description="Low complexity" evidence="8">
    <location>
        <begin position="34"/>
        <end position="44"/>
    </location>
</feature>
<dbReference type="InterPro" id="IPR011009">
    <property type="entry name" value="Kinase-like_dom_sf"/>
</dbReference>
<keyword evidence="2" id="KW-0808">Transferase</keyword>
<dbReference type="InterPro" id="IPR000719">
    <property type="entry name" value="Prot_kinase_dom"/>
</dbReference>
<dbReference type="SMART" id="SM00133">
    <property type="entry name" value="S_TK_X"/>
    <property type="match status" value="1"/>
</dbReference>
<evidence type="ECO:0000313" key="11">
    <source>
        <dbReference type="Proteomes" id="UP000887540"/>
    </source>
</evidence>
<organism evidence="11 12">
    <name type="scientific">Acrobeloides nanus</name>
    <dbReference type="NCBI Taxonomy" id="290746"/>
    <lineage>
        <taxon>Eukaryota</taxon>
        <taxon>Metazoa</taxon>
        <taxon>Ecdysozoa</taxon>
        <taxon>Nematoda</taxon>
        <taxon>Chromadorea</taxon>
        <taxon>Rhabditida</taxon>
        <taxon>Tylenchina</taxon>
        <taxon>Cephalobomorpha</taxon>
        <taxon>Cephaloboidea</taxon>
        <taxon>Cephalobidae</taxon>
        <taxon>Acrobeloides</taxon>
    </lineage>
</organism>
<evidence type="ECO:0000256" key="1">
    <source>
        <dbReference type="ARBA" id="ARBA00022527"/>
    </source>
</evidence>
<evidence type="ECO:0000256" key="5">
    <source>
        <dbReference type="ARBA" id="ARBA00022840"/>
    </source>
</evidence>
<proteinExistence type="inferred from homology"/>
<dbReference type="GO" id="GO:0004691">
    <property type="term" value="F:cAMP-dependent protein kinase activity"/>
    <property type="evidence" value="ECO:0007669"/>
    <property type="project" value="TreeGrafter"/>
</dbReference>
<dbReference type="PROSITE" id="PS00108">
    <property type="entry name" value="PROTEIN_KINASE_ST"/>
    <property type="match status" value="1"/>
</dbReference>
<feature type="domain" description="Protein kinase" evidence="9">
    <location>
        <begin position="82"/>
        <end position="337"/>
    </location>
</feature>
<dbReference type="InterPro" id="IPR000961">
    <property type="entry name" value="AGC-kinase_C"/>
</dbReference>
<dbReference type="GO" id="GO:0005829">
    <property type="term" value="C:cytosol"/>
    <property type="evidence" value="ECO:0007669"/>
    <property type="project" value="TreeGrafter"/>
</dbReference>
<dbReference type="PROSITE" id="PS51285">
    <property type="entry name" value="AGC_KINASE_CTER"/>
    <property type="match status" value="1"/>
</dbReference>
<dbReference type="FunFam" id="1.10.510.10:FF:000008">
    <property type="entry name" value="Non-specific serine/threonine protein kinase"/>
    <property type="match status" value="1"/>
</dbReference>
<evidence type="ECO:0000256" key="8">
    <source>
        <dbReference type="SAM" id="MobiDB-lite"/>
    </source>
</evidence>
<feature type="region of interest" description="Disordered" evidence="8">
    <location>
        <begin position="1"/>
        <end position="49"/>
    </location>
</feature>
<dbReference type="GO" id="GO:0005524">
    <property type="term" value="F:ATP binding"/>
    <property type="evidence" value="ECO:0007669"/>
    <property type="project" value="UniProtKB-UniRule"/>
</dbReference>
<dbReference type="PANTHER" id="PTHR24353:SF37">
    <property type="entry name" value="CAMP-DEPENDENT PROTEIN KINASE CATALYTIC SUBUNIT PRKX"/>
    <property type="match status" value="1"/>
</dbReference>
<dbReference type="InterPro" id="IPR008271">
    <property type="entry name" value="Ser/Thr_kinase_AS"/>
</dbReference>
<keyword evidence="11" id="KW-1185">Reference proteome</keyword>
<dbReference type="WBParaSite" id="ACRNAN_scaffold2322.g24195.t1">
    <property type="protein sequence ID" value="ACRNAN_scaffold2322.g24195.t1"/>
    <property type="gene ID" value="ACRNAN_scaffold2322.g24195"/>
</dbReference>
<keyword evidence="1 7" id="KW-0723">Serine/threonine-protein kinase</keyword>
<evidence type="ECO:0000256" key="4">
    <source>
        <dbReference type="ARBA" id="ARBA00022777"/>
    </source>
</evidence>
<dbReference type="Gene3D" id="1.10.510.10">
    <property type="entry name" value="Transferase(Phosphotransferase) domain 1"/>
    <property type="match status" value="1"/>
</dbReference>
<evidence type="ECO:0000256" key="7">
    <source>
        <dbReference type="RuleBase" id="RU000304"/>
    </source>
</evidence>
<dbReference type="InterPro" id="IPR017441">
    <property type="entry name" value="Protein_kinase_ATP_BS"/>
</dbReference>
<dbReference type="PROSITE" id="PS50011">
    <property type="entry name" value="PROTEIN_KINASE_DOM"/>
    <property type="match status" value="1"/>
</dbReference>
<dbReference type="PROSITE" id="PS00107">
    <property type="entry name" value="PROTEIN_KINASE_ATP"/>
    <property type="match status" value="1"/>
</dbReference>
<protein>
    <submittedName>
        <fullName evidence="12">Uncharacterized protein</fullName>
    </submittedName>
</protein>
<keyword evidence="4" id="KW-0418">Kinase</keyword>
<feature type="domain" description="AGC-kinase C-terminal" evidence="10">
    <location>
        <begin position="338"/>
        <end position="390"/>
    </location>
</feature>
<evidence type="ECO:0000256" key="2">
    <source>
        <dbReference type="ARBA" id="ARBA00022679"/>
    </source>
</evidence>
<dbReference type="SMART" id="SM00220">
    <property type="entry name" value="S_TKc"/>
    <property type="match status" value="1"/>
</dbReference>
<evidence type="ECO:0000256" key="6">
    <source>
        <dbReference type="PROSITE-ProRule" id="PRU10141"/>
    </source>
</evidence>
<evidence type="ECO:0000259" key="10">
    <source>
        <dbReference type="PROSITE" id="PS51285"/>
    </source>
</evidence>
<keyword evidence="3 6" id="KW-0547">Nucleotide-binding</keyword>
<dbReference type="PANTHER" id="PTHR24353">
    <property type="entry name" value="CYCLIC NUCLEOTIDE-DEPENDENT PROTEIN KINASE"/>
    <property type="match status" value="1"/>
</dbReference>
<reference evidence="12" key="1">
    <citation type="submission" date="2022-11" db="UniProtKB">
        <authorList>
            <consortium name="WormBaseParasite"/>
        </authorList>
    </citation>
    <scope>IDENTIFICATION</scope>
</reference>
<dbReference type="GO" id="GO:0005952">
    <property type="term" value="C:cAMP-dependent protein kinase complex"/>
    <property type="evidence" value="ECO:0007669"/>
    <property type="project" value="TreeGrafter"/>
</dbReference>
<comment type="similarity">
    <text evidence="7">Belongs to the protein kinase superfamily.</text>
</comment>
<dbReference type="AlphaFoldDB" id="A0A914DDE6"/>
<dbReference type="Pfam" id="PF00069">
    <property type="entry name" value="Pkinase"/>
    <property type="match status" value="1"/>
</dbReference>
<sequence>MAAARHSSAEDSTGMGIYETCSSSSDEENGDFESSTSSNDSTTDMIGGSHDCERCSSADGFINSYDEIRDANPELAPLKHRLVSVCTIGTGTFGRVELTRHKISGQYYALKAMYIPTIVAKRQVDHVHNEKKVLKKLNHPFIVKMYDTAKDTRSLYMILEFLAGGELFSYLRMSKQFPSSMVKFYAAEIILALEYLHSMYIAYRDLKPENLMLTHDGHIKLTDFGFAKEIHNKTYTICGTPEYLAPEVAERKGHSHAVDWWSLGILIFELMTGYPPFRGRHTDEVQQKIREQDGVVKFPRKTFSANAKDIVNNLLKRNPKERLGASGAEEVKCHAWLSSCDWDKILAKAILPPLIPTIYHEGDTGNFDSYEEMEKQPNAPQRELDLFDEW</sequence>
<accession>A0A914DDE6</accession>
<evidence type="ECO:0000259" key="9">
    <source>
        <dbReference type="PROSITE" id="PS50011"/>
    </source>
</evidence>
<dbReference type="Proteomes" id="UP000887540">
    <property type="component" value="Unplaced"/>
</dbReference>